<feature type="transmembrane region" description="Helical" evidence="5">
    <location>
        <begin position="376"/>
        <end position="396"/>
    </location>
</feature>
<accession>X0YLA8</accession>
<evidence type="ECO:0000256" key="4">
    <source>
        <dbReference type="ARBA" id="ARBA00023136"/>
    </source>
</evidence>
<dbReference type="InterPro" id="IPR051533">
    <property type="entry name" value="WaaL-like"/>
</dbReference>
<proteinExistence type="predicted"/>
<keyword evidence="2 5" id="KW-0812">Transmembrane</keyword>
<evidence type="ECO:0000256" key="5">
    <source>
        <dbReference type="SAM" id="Phobius"/>
    </source>
</evidence>
<feature type="transmembrane region" description="Helical" evidence="5">
    <location>
        <begin position="144"/>
        <end position="171"/>
    </location>
</feature>
<evidence type="ECO:0000259" key="6">
    <source>
        <dbReference type="Pfam" id="PF04932"/>
    </source>
</evidence>
<comment type="subcellular location">
    <subcellularLocation>
        <location evidence="1">Membrane</location>
        <topology evidence="1">Multi-pass membrane protein</topology>
    </subcellularLocation>
</comment>
<name>X0YLA8_9ZZZZ</name>
<dbReference type="GO" id="GO:0016020">
    <property type="term" value="C:membrane"/>
    <property type="evidence" value="ECO:0007669"/>
    <property type="project" value="UniProtKB-SubCell"/>
</dbReference>
<feature type="transmembrane region" description="Helical" evidence="5">
    <location>
        <begin position="233"/>
        <end position="250"/>
    </location>
</feature>
<comment type="caution">
    <text evidence="7">The sequence shown here is derived from an EMBL/GenBank/DDBJ whole genome shotgun (WGS) entry which is preliminary data.</text>
</comment>
<keyword evidence="4 5" id="KW-0472">Membrane</keyword>
<feature type="transmembrane region" description="Helical" evidence="5">
    <location>
        <begin position="114"/>
        <end position="132"/>
    </location>
</feature>
<dbReference type="AlphaFoldDB" id="X0YLA8"/>
<protein>
    <recommendedName>
        <fullName evidence="6">O-antigen ligase-related domain-containing protein</fullName>
    </recommendedName>
</protein>
<evidence type="ECO:0000256" key="2">
    <source>
        <dbReference type="ARBA" id="ARBA00022692"/>
    </source>
</evidence>
<dbReference type="Pfam" id="PF04932">
    <property type="entry name" value="Wzy_C"/>
    <property type="match status" value="1"/>
</dbReference>
<evidence type="ECO:0000256" key="3">
    <source>
        <dbReference type="ARBA" id="ARBA00022989"/>
    </source>
</evidence>
<organism evidence="7">
    <name type="scientific">marine sediment metagenome</name>
    <dbReference type="NCBI Taxonomy" id="412755"/>
    <lineage>
        <taxon>unclassified sequences</taxon>
        <taxon>metagenomes</taxon>
        <taxon>ecological metagenomes</taxon>
    </lineage>
</organism>
<feature type="transmembrane region" description="Helical" evidence="5">
    <location>
        <begin position="408"/>
        <end position="427"/>
    </location>
</feature>
<dbReference type="InterPro" id="IPR007016">
    <property type="entry name" value="O-antigen_ligase-rel_domated"/>
</dbReference>
<feature type="domain" description="O-antigen ligase-related" evidence="6">
    <location>
        <begin position="240"/>
        <end position="384"/>
    </location>
</feature>
<evidence type="ECO:0000256" key="1">
    <source>
        <dbReference type="ARBA" id="ARBA00004141"/>
    </source>
</evidence>
<keyword evidence="3 5" id="KW-1133">Transmembrane helix</keyword>
<gene>
    <name evidence="7" type="ORF">S01H4_13751</name>
</gene>
<feature type="transmembrane region" description="Helical" evidence="5">
    <location>
        <begin position="191"/>
        <end position="212"/>
    </location>
</feature>
<sequence>MPFYLLIFILIFAPLAYGTTGPIAMTIVQSLVLSALLWVVVEAFLGRRKLYRPPCLLPLGLLGGLMLLQAVPLPPGLLKLISPVTWLRYTDTVWQLQPDVWMPLTVNLQRTLEALLTFVTCCAFYFLACQILSNGRLQVRTVRVVAFFASLYALLAILEALAPNGQILWLLKPWPAYAGKPFGTFVNGNHYAGLMGMLLPLVIALFLAEKPLTRYGSWRERTIDFITDPQLDKHLLSGLGALLIAVSIFLSLSRGGILSTLGALLLFALLLLWKEQGHRRALIMLLFVAALFFAIGVFGWQPIFDAFARIRNLQGEISDGRLSYWQDCLALWRDFPVLGSGFGSFIDSYAGYQTIFQGEHVVDHAHNDYVELLTDAGLSGVLLALWVVFSMLRGTLPGLRRRRKAFSVLLYFGSLTGLSALLLHSLTDFNLHIGANSLYFAFLGSLLVSAATT</sequence>
<feature type="transmembrane region" description="Helical" evidence="5">
    <location>
        <begin position="28"/>
        <end position="45"/>
    </location>
</feature>
<feature type="transmembrane region" description="Helical" evidence="5">
    <location>
        <begin position="57"/>
        <end position="78"/>
    </location>
</feature>
<dbReference type="EMBL" id="BART01006049">
    <property type="protein sequence ID" value="GAG56979.1"/>
    <property type="molecule type" value="Genomic_DNA"/>
</dbReference>
<dbReference type="PANTHER" id="PTHR37422">
    <property type="entry name" value="TEICHURONIC ACID BIOSYNTHESIS PROTEIN TUAE"/>
    <property type="match status" value="1"/>
</dbReference>
<feature type="transmembrane region" description="Helical" evidence="5">
    <location>
        <begin position="433"/>
        <end position="452"/>
    </location>
</feature>
<feature type="non-terminal residue" evidence="7">
    <location>
        <position position="453"/>
    </location>
</feature>
<feature type="transmembrane region" description="Helical" evidence="5">
    <location>
        <begin position="282"/>
        <end position="303"/>
    </location>
</feature>
<evidence type="ECO:0000313" key="7">
    <source>
        <dbReference type="EMBL" id="GAG56979.1"/>
    </source>
</evidence>
<dbReference type="PANTHER" id="PTHR37422:SF23">
    <property type="entry name" value="TEICHURONIC ACID BIOSYNTHESIS PROTEIN TUAE"/>
    <property type="match status" value="1"/>
</dbReference>
<feature type="transmembrane region" description="Helical" evidence="5">
    <location>
        <begin position="256"/>
        <end position="273"/>
    </location>
</feature>
<reference evidence="7" key="1">
    <citation type="journal article" date="2014" name="Front. Microbiol.">
        <title>High frequency of phylogenetically diverse reductive dehalogenase-homologous genes in deep subseafloor sedimentary metagenomes.</title>
        <authorList>
            <person name="Kawai M."/>
            <person name="Futagami T."/>
            <person name="Toyoda A."/>
            <person name="Takaki Y."/>
            <person name="Nishi S."/>
            <person name="Hori S."/>
            <person name="Arai W."/>
            <person name="Tsubouchi T."/>
            <person name="Morono Y."/>
            <person name="Uchiyama I."/>
            <person name="Ito T."/>
            <person name="Fujiyama A."/>
            <person name="Inagaki F."/>
            <person name="Takami H."/>
        </authorList>
    </citation>
    <scope>NUCLEOTIDE SEQUENCE</scope>
    <source>
        <strain evidence="7">Expedition CK06-06</strain>
    </source>
</reference>